<protein>
    <submittedName>
        <fullName evidence="2">Uncharacterized protein</fullName>
    </submittedName>
</protein>
<name>A0ABD0JBG7_9CAEN</name>
<dbReference type="PANTHER" id="PTHR15435:SF2">
    <property type="entry name" value="KICSTOR COMPLEX PROTEIN KAPTIN"/>
    <property type="match status" value="1"/>
</dbReference>
<proteinExistence type="predicted"/>
<organism evidence="2 3">
    <name type="scientific">Batillaria attramentaria</name>
    <dbReference type="NCBI Taxonomy" id="370345"/>
    <lineage>
        <taxon>Eukaryota</taxon>
        <taxon>Metazoa</taxon>
        <taxon>Spiralia</taxon>
        <taxon>Lophotrochozoa</taxon>
        <taxon>Mollusca</taxon>
        <taxon>Gastropoda</taxon>
        <taxon>Caenogastropoda</taxon>
        <taxon>Sorbeoconcha</taxon>
        <taxon>Cerithioidea</taxon>
        <taxon>Batillariidae</taxon>
        <taxon>Batillaria</taxon>
    </lineage>
</organism>
<accession>A0ABD0JBG7</accession>
<gene>
    <name evidence="2" type="ORF">BaRGS_00036571</name>
</gene>
<evidence type="ECO:0000313" key="2">
    <source>
        <dbReference type="EMBL" id="KAK7468210.1"/>
    </source>
</evidence>
<dbReference type="InterPro" id="IPR029982">
    <property type="entry name" value="Kptn"/>
</dbReference>
<dbReference type="EMBL" id="JACVVK020000519">
    <property type="protein sequence ID" value="KAK7468210.1"/>
    <property type="molecule type" value="Genomic_DNA"/>
</dbReference>
<evidence type="ECO:0000313" key="3">
    <source>
        <dbReference type="Proteomes" id="UP001519460"/>
    </source>
</evidence>
<dbReference type="AlphaFoldDB" id="A0ABD0JBG7"/>
<evidence type="ECO:0000256" key="1">
    <source>
        <dbReference type="SAM" id="MobiDB-lite"/>
    </source>
</evidence>
<keyword evidence="3" id="KW-1185">Reference proteome</keyword>
<feature type="compositionally biased region" description="Basic and acidic residues" evidence="1">
    <location>
        <begin position="358"/>
        <end position="382"/>
    </location>
</feature>
<comment type="caution">
    <text evidence="2">The sequence shown here is derived from an EMBL/GenBank/DDBJ whole genome shotgun (WGS) entry which is preliminary data.</text>
</comment>
<dbReference type="Proteomes" id="UP001519460">
    <property type="component" value="Unassembled WGS sequence"/>
</dbReference>
<reference evidence="2 3" key="1">
    <citation type="journal article" date="2023" name="Sci. Data">
        <title>Genome assembly of the Korean intertidal mud-creeper Batillaria attramentaria.</title>
        <authorList>
            <person name="Patra A.K."/>
            <person name="Ho P.T."/>
            <person name="Jun S."/>
            <person name="Lee S.J."/>
            <person name="Kim Y."/>
            <person name="Won Y.J."/>
        </authorList>
    </citation>
    <scope>NUCLEOTIDE SEQUENCE [LARGE SCALE GENOMIC DNA]</scope>
    <source>
        <strain evidence="2">Wonlab-2016</strain>
    </source>
</reference>
<dbReference type="PANTHER" id="PTHR15435">
    <property type="entry name" value="KICSTOR COMPLEX PROTEIN KAPTIN"/>
    <property type="match status" value="1"/>
</dbReference>
<feature type="region of interest" description="Disordered" evidence="1">
    <location>
        <begin position="342"/>
        <end position="406"/>
    </location>
</feature>
<sequence>MEPQKTFKWNDAHFCSLASQTNIYGLQKLRTEKDTSKLLVSCLDRSFLSVEYLKIGDKLTPITKDVQFTYIPGDAEIVSTDAFERLSPLSGLVVGITFIKLQEQETRPTSQVLNIYSAVPFSEESGEELSAQERKLDIVAGSDCKVHMYRELPAERFKEEPCEEHFPEFSDISCSILQLVIRKVNSDQRLTALGLQDGEVKVFQVDCQRQEILREWKAEVDSPVTSLRFFTQYNTIPCPSVLENGQDDASQSSHTDEEVAGNEINLLMTSALEQAVVYRNVLSSGLSEVLWLPESDQYDVALCSLAADIDFDGQNEILVGTYGQELLVYKFQPTRDKWLPVEPPGMDLTNAAGETVPSDDRVPQLGHLKDDVTGKHRHRSDEGNQPEESGKHRHKSDESSAAEKALIQRKVKSEEDLSFLAELKPDPSKVALAERSAVAMELRTVQEPHYELLWQRSFACPVMRLDCADMMGDGVENLIVLTLLGLHIMQPDLGEVSSLLISRLQQLCMSESDIGDEFHKLQTEIE</sequence>